<evidence type="ECO:0000256" key="3">
    <source>
        <dbReference type="ARBA" id="ARBA00022782"/>
    </source>
</evidence>
<sequence>MNDIDDISADLILLESQWKGLVNTLEKLQCEGGSSSVSLLALQCRKIQELSSSIQSGIRTRFDVLRYKEIEIENRLKDLELRENELGKRSKFKLDEVLIGEGSSLLGLKFIVSDDGERLLMFLNAHENDHGKLADEVYNVLKMSNNPGKLVWQAVKRVFMEQRNVGVETNVERRSCLVLLEALMRARPGIKQGVKKQAIFAAKAWKIKKGMQGEDDMEILLFLMLVGAFGLLGQFKSNEIRSLFKRVAQHKQPSLLGHSLGLFEKAAPDGCILHSQVKMEQLGEVSNVMSEAIDDTKINSSSPSSADLRFIASTDADRLLMFLTEHENDDRIGDDVYNALKTSGKPAKLVLNVVKAGISERANIGVQRGVVKNSCVILLEQLMRLRPVISQKLRKKALGVAQQWKGNIKDNGIYDKEILVFLMLVGAYGLTSEFNIKEIESLFKSVSLHKQAPILSPILGFVDQTFVRDIYHSQVKIEQSEADNFQLDSSIPSEPKFEQHIDSSSTRSWPELKFLSINMNARGLTLFLSERVEDHNLMRGEISNALLLASDPAKLVLDASSFFYRSKSGDGFKGLALSNARKSCILLLEQLVTCSVQIEPHVNEEALKLAVEWKERMDEKYPQGVMAYGFLQFIITYRLKSSYNVDELLFLLVTGSEYRQSPDLCLALGLADKISILIETLINKNLRLEAITYICAFDLADKFPPALLLNAHLKYSKMRKYWKGKKSNMKLNETIDQETAIMRRVIRCIADHKLESLYPPQDLENYILHLERQKELGNDTVHREKQKAEKKKDLPIPLTKAKMQQDGERNRPCINMSAEAAPSLFAGAGGNLHLKPSPLEQPISPIADQSVPCSLWVSAAFCGDTSSFNWQHGCEIGDPWSLEHFTSTRAVDKAAPESSIHHAQVKIDQCQSDNFHSDAFVPSEAKLKHCTTCSSTSYGVDLQSYSTSMDAMGLILFLCKHVEDHNFMRCEISDALQLAPDPARLVLNAISTFNIPESSNTHEKKWNGFNSGNLCHVRKSCILLLEQLRTFPFQIDPHVNEEVLKLAFDWKERALKGVVAYGFLQLIVTYSLIFAYEADELFGLLVIASEYHQSPALCLALGLTDKIHGIVQECPLEWVISIESKMLLEFFGCILIKPDGSLMPPAKSALNLTVLIEALVKKNLRLEAIGYICALDLVDKFPPAQILKAHLEYLMQSVHQEAQKSHWKPRQIRDKKNGAVGKVIRCIADHKLEKLFPRKKLENYIRHLEKQNADANVAARKEKQKTGRKKTPKAPSANTKPQHESGTKLPSPATSSTTGSTTKLSPLQLLETFFADQAVSHGLRDSATFSATSNLLSDNQQTDVAAINDDWNSD</sequence>
<evidence type="ECO:0000313" key="6">
    <source>
        <dbReference type="EMBL" id="MBA0860118.1"/>
    </source>
</evidence>
<evidence type="ECO:0000256" key="2">
    <source>
        <dbReference type="ARBA" id="ARBA00022473"/>
    </source>
</evidence>
<comment type="similarity">
    <text evidence="1">Belongs to the Frigida family.</text>
</comment>
<dbReference type="EMBL" id="JABFAF010000007">
    <property type="protein sequence ID" value="MBA0860118.1"/>
    <property type="molecule type" value="Genomic_DNA"/>
</dbReference>
<organism evidence="6 7">
    <name type="scientific">Gossypium schwendimanii</name>
    <name type="common">Cotton</name>
    <dbReference type="NCBI Taxonomy" id="34291"/>
    <lineage>
        <taxon>Eukaryota</taxon>
        <taxon>Viridiplantae</taxon>
        <taxon>Streptophyta</taxon>
        <taxon>Embryophyta</taxon>
        <taxon>Tracheophyta</taxon>
        <taxon>Spermatophyta</taxon>
        <taxon>Magnoliopsida</taxon>
        <taxon>eudicotyledons</taxon>
        <taxon>Gunneridae</taxon>
        <taxon>Pentapetalae</taxon>
        <taxon>rosids</taxon>
        <taxon>malvids</taxon>
        <taxon>Malvales</taxon>
        <taxon>Malvaceae</taxon>
        <taxon>Malvoideae</taxon>
        <taxon>Gossypium</taxon>
    </lineage>
</organism>
<dbReference type="OrthoDB" id="1166041at2759"/>
<dbReference type="InterPro" id="IPR012474">
    <property type="entry name" value="Frigida"/>
</dbReference>
<dbReference type="Pfam" id="PF07899">
    <property type="entry name" value="Frigida"/>
    <property type="match status" value="5"/>
</dbReference>
<evidence type="ECO:0008006" key="8">
    <source>
        <dbReference type="Google" id="ProtNLM"/>
    </source>
</evidence>
<keyword evidence="4" id="KW-0287">Flowering</keyword>
<gene>
    <name evidence="6" type="ORF">Goshw_014207</name>
</gene>
<keyword evidence="2" id="KW-0217">Developmental protein</keyword>
<evidence type="ECO:0000256" key="5">
    <source>
        <dbReference type="SAM" id="MobiDB-lite"/>
    </source>
</evidence>
<evidence type="ECO:0000256" key="4">
    <source>
        <dbReference type="ARBA" id="ARBA00023089"/>
    </source>
</evidence>
<reference evidence="6 7" key="1">
    <citation type="journal article" date="2019" name="Genome Biol. Evol.">
        <title>Insights into the evolution of the New World diploid cottons (Gossypium, subgenus Houzingenia) based on genome sequencing.</title>
        <authorList>
            <person name="Grover C.E."/>
            <person name="Arick M.A. 2nd"/>
            <person name="Thrash A."/>
            <person name="Conover J.L."/>
            <person name="Sanders W.S."/>
            <person name="Peterson D.G."/>
            <person name="Frelichowski J.E."/>
            <person name="Scheffler J.A."/>
            <person name="Scheffler B.E."/>
            <person name="Wendel J.F."/>
        </authorList>
    </citation>
    <scope>NUCLEOTIDE SEQUENCE [LARGE SCALE GENOMIC DNA]</scope>
    <source>
        <strain evidence="6">1</strain>
        <tissue evidence="6">Leaf</tissue>
    </source>
</reference>
<feature type="compositionally biased region" description="Low complexity" evidence="5">
    <location>
        <begin position="1289"/>
        <end position="1302"/>
    </location>
</feature>
<dbReference type="PANTHER" id="PTHR31791:SF33">
    <property type="entry name" value="FRIGIDA-LIKE PROTEIN"/>
    <property type="match status" value="1"/>
</dbReference>
<evidence type="ECO:0000256" key="1">
    <source>
        <dbReference type="ARBA" id="ARBA00008956"/>
    </source>
</evidence>
<keyword evidence="3" id="KW-0221">Differentiation</keyword>
<feature type="region of interest" description="Disordered" evidence="5">
    <location>
        <begin position="1253"/>
        <end position="1302"/>
    </location>
</feature>
<protein>
    <recommendedName>
        <fullName evidence="8">FRIGIDA-like protein</fullName>
    </recommendedName>
</protein>
<dbReference type="Proteomes" id="UP000593576">
    <property type="component" value="Unassembled WGS sequence"/>
</dbReference>
<evidence type="ECO:0000313" key="7">
    <source>
        <dbReference type="Proteomes" id="UP000593576"/>
    </source>
</evidence>
<dbReference type="GO" id="GO:0030154">
    <property type="term" value="P:cell differentiation"/>
    <property type="evidence" value="ECO:0007669"/>
    <property type="project" value="UniProtKB-KW"/>
</dbReference>
<accession>A0A7J9LNA9</accession>
<dbReference type="GO" id="GO:0009908">
    <property type="term" value="P:flower development"/>
    <property type="evidence" value="ECO:0007669"/>
    <property type="project" value="UniProtKB-KW"/>
</dbReference>
<proteinExistence type="inferred from homology"/>
<comment type="caution">
    <text evidence="6">The sequence shown here is derived from an EMBL/GenBank/DDBJ whole genome shotgun (WGS) entry which is preliminary data.</text>
</comment>
<dbReference type="PANTHER" id="PTHR31791">
    <property type="entry name" value="FRIGIDA-LIKE PROTEIN 3-RELATED"/>
    <property type="match status" value="1"/>
</dbReference>
<name>A0A7J9LNA9_GOSSC</name>
<keyword evidence="7" id="KW-1185">Reference proteome</keyword>